<dbReference type="EMBL" id="BGPR01000807">
    <property type="protein sequence ID" value="GBM36242.1"/>
    <property type="molecule type" value="Genomic_DNA"/>
</dbReference>
<name>A0A4Y2F3Y8_ARAVE</name>
<gene>
    <name evidence="1" type="ORF">AVEN_71949_1</name>
</gene>
<accession>A0A4Y2F3Y8</accession>
<proteinExistence type="predicted"/>
<keyword evidence="2" id="KW-1185">Reference proteome</keyword>
<organism evidence="1 2">
    <name type="scientific">Araneus ventricosus</name>
    <name type="common">Orbweaver spider</name>
    <name type="synonym">Epeira ventricosa</name>
    <dbReference type="NCBI Taxonomy" id="182803"/>
    <lineage>
        <taxon>Eukaryota</taxon>
        <taxon>Metazoa</taxon>
        <taxon>Ecdysozoa</taxon>
        <taxon>Arthropoda</taxon>
        <taxon>Chelicerata</taxon>
        <taxon>Arachnida</taxon>
        <taxon>Araneae</taxon>
        <taxon>Araneomorphae</taxon>
        <taxon>Entelegynae</taxon>
        <taxon>Araneoidea</taxon>
        <taxon>Araneidae</taxon>
        <taxon>Araneus</taxon>
    </lineage>
</organism>
<comment type="caution">
    <text evidence="1">The sequence shown here is derived from an EMBL/GenBank/DDBJ whole genome shotgun (WGS) entry which is preliminary data.</text>
</comment>
<evidence type="ECO:0000313" key="2">
    <source>
        <dbReference type="Proteomes" id="UP000499080"/>
    </source>
</evidence>
<protein>
    <submittedName>
        <fullName evidence="1">Uncharacterized protein</fullName>
    </submittedName>
</protein>
<dbReference type="Proteomes" id="UP000499080">
    <property type="component" value="Unassembled WGS sequence"/>
</dbReference>
<sequence length="112" mass="12435">MQPGRYRLSWKSRGTIPAILSNKNIVFNSLFLAAFGTTCSMQTIVIFSHVLTPPSCLGITFKTPCISVIESGSAMVDSRLHSTRTFENHHESKIHSSRAWVSIHWANNSSIS</sequence>
<dbReference type="AlphaFoldDB" id="A0A4Y2F3Y8"/>
<evidence type="ECO:0000313" key="1">
    <source>
        <dbReference type="EMBL" id="GBM36242.1"/>
    </source>
</evidence>
<reference evidence="1 2" key="1">
    <citation type="journal article" date="2019" name="Sci. Rep.">
        <title>Orb-weaving spider Araneus ventricosus genome elucidates the spidroin gene catalogue.</title>
        <authorList>
            <person name="Kono N."/>
            <person name="Nakamura H."/>
            <person name="Ohtoshi R."/>
            <person name="Moran D.A.P."/>
            <person name="Shinohara A."/>
            <person name="Yoshida Y."/>
            <person name="Fujiwara M."/>
            <person name="Mori M."/>
            <person name="Tomita M."/>
            <person name="Arakawa K."/>
        </authorList>
    </citation>
    <scope>NUCLEOTIDE SEQUENCE [LARGE SCALE GENOMIC DNA]</scope>
</reference>